<feature type="compositionally biased region" description="Basic and acidic residues" evidence="1">
    <location>
        <begin position="943"/>
        <end position="953"/>
    </location>
</feature>
<feature type="compositionally biased region" description="Polar residues" evidence="1">
    <location>
        <begin position="37"/>
        <end position="63"/>
    </location>
</feature>
<evidence type="ECO:0000313" key="3">
    <source>
        <dbReference type="Proteomes" id="UP001432216"/>
    </source>
</evidence>
<feature type="region of interest" description="Disordered" evidence="1">
    <location>
        <begin position="1"/>
        <end position="71"/>
    </location>
</feature>
<feature type="compositionally biased region" description="Polar residues" evidence="1">
    <location>
        <begin position="571"/>
        <end position="582"/>
    </location>
</feature>
<dbReference type="Proteomes" id="UP001432216">
    <property type="component" value="Chromosome 4"/>
</dbReference>
<feature type="region of interest" description="Disordered" evidence="1">
    <location>
        <begin position="746"/>
        <end position="775"/>
    </location>
</feature>
<feature type="compositionally biased region" description="Polar residues" evidence="1">
    <location>
        <begin position="1"/>
        <end position="10"/>
    </location>
</feature>
<reference evidence="2 3" key="1">
    <citation type="submission" date="2024-01" db="EMBL/GenBank/DDBJ databases">
        <title>Comparative genomics of Cryptococcus and Kwoniella reveals pathogenesis evolution and contrasting modes of karyotype evolution via chromosome fusion or intercentromeric recombination.</title>
        <authorList>
            <person name="Coelho M.A."/>
            <person name="David-Palma M."/>
            <person name="Shea T."/>
            <person name="Bowers K."/>
            <person name="McGinley-Smith S."/>
            <person name="Mohammad A.W."/>
            <person name="Gnirke A."/>
            <person name="Yurkov A.M."/>
            <person name="Nowrousian M."/>
            <person name="Sun S."/>
            <person name="Cuomo C.A."/>
            <person name="Heitman J."/>
        </authorList>
    </citation>
    <scope>NUCLEOTIDE SEQUENCE [LARGE SCALE GENOMIC DNA]</scope>
    <source>
        <strain evidence="2 3">7685027</strain>
    </source>
</reference>
<feature type="region of interest" description="Disordered" evidence="1">
    <location>
        <begin position="894"/>
        <end position="984"/>
    </location>
</feature>
<feature type="region of interest" description="Disordered" evidence="1">
    <location>
        <begin position="458"/>
        <end position="594"/>
    </location>
</feature>
<feature type="region of interest" description="Disordered" evidence="1">
    <location>
        <begin position="85"/>
        <end position="175"/>
    </location>
</feature>
<feature type="compositionally biased region" description="Basic residues" evidence="1">
    <location>
        <begin position="928"/>
        <end position="941"/>
    </location>
</feature>
<evidence type="ECO:0000256" key="1">
    <source>
        <dbReference type="SAM" id="MobiDB-lite"/>
    </source>
</evidence>
<feature type="compositionally biased region" description="Basic and acidic residues" evidence="1">
    <location>
        <begin position="748"/>
        <end position="766"/>
    </location>
</feature>
<accession>A0ABZ2ARC1</accession>
<dbReference type="RefSeq" id="XP_064720309.1">
    <property type="nucleotide sequence ID" value="XM_064864237.1"/>
</dbReference>
<sequence length="1053" mass="116258">MSYSITTQAVPQALVQVRTPPPPPKNPSVNAREYSEGSISVNWNWQRGDQKSDTGTVPTTSMGRQKEQKDRELEIKPQALMTSVIPPQSNIPNARTKPSRAPSVPAQLARTVKPAFTLSRRPAIRQPIQPILAQPIPQPSQAKQTPTSSRYPFPTQPSKKPSPGTLLVPSPTHSATHAEREAYFVTVTDLPLEMLIKTQDGLEQRGKAPQIKSGVRSLGSGGSSKIRLGRRVTDVVKAESSSGVGRESHPSVGRSRGNAGSRLERNITDSATTKSSTNQNPPKEYRNQASDHLPLPDAAPIKSHVTESTTNRRFPLPSSHAFTQHRPTAGGTIKGVRSGATIIIPHTCPIYPKRPLLERKASVFLLPLLQERSRFPSPSKRPQAGRQCHLEHDPCPHIEYRAHSSHAISRTPSSEHKLPDGLLLVLTKTTCTPNIMVETSSEKEATIARQPFIAHHASQRSVNIRPEHVPVSSSIAPPPNTPTTHQAPSRTSQTTVPLDTHAALPGHQRQPSARGSHPQPHGLHPPVSTLQYLDVPRSSRSGNGNGSDSGSGKGHSTGNANGSHNLPFLLSPQSNSQFSGTYRSDEDQVSFEVPQGSRLRLRLTLKWLKDGSRRGSSTNGGTSRRERSVQRSDKPPAVPPTELVCQVGSYNCKPPRQRSYRDGSQSEHPIAVNKLPNSIILSLKSHMDTKKKKKINQCMETGSKTSTLPIRFPTPPLILTMLEHLSHGIIQLKCIMSGCHLHTATAAGEDKKGPESLGKESVDPPSEKMSPVVADDNISPTGGFVRAAVGGRIIFQRMFNHDSYQFTSRNTSPVNGELPSEDFHAWRRKIPVGRAPTAIQKNCPSTSTRPIIANTFGRGTVYDPAHTGMVPDRWWEKLMFTRQTDEQATRKKLRLLGPAPLDPPRNTQQNPPRNQADTLPHKAPYLRNRIREKEKKRRQRAVKLNERQRRMADQSKNAQLSRGAFERTDERDWPKDTRNEQLRERSTKKVKDWVTEVRRSGRIQALTKIWSGYRVRPLAQPPHYVRPWGGTSSSSAQSTLAFGQDLVAIEAPK</sequence>
<feature type="compositionally biased region" description="Basic and acidic residues" evidence="1">
    <location>
        <begin position="964"/>
        <end position="984"/>
    </location>
</feature>
<feature type="compositionally biased region" description="Basic and acidic residues" evidence="1">
    <location>
        <begin position="623"/>
        <end position="634"/>
    </location>
</feature>
<feature type="compositionally biased region" description="Low complexity" evidence="1">
    <location>
        <begin position="904"/>
        <end position="915"/>
    </location>
</feature>
<proteinExistence type="predicted"/>
<dbReference type="EMBL" id="CP143809">
    <property type="protein sequence ID" value="WVO21070.1"/>
    <property type="molecule type" value="Genomic_DNA"/>
</dbReference>
<feature type="compositionally biased region" description="Polar residues" evidence="1">
    <location>
        <begin position="268"/>
        <end position="281"/>
    </location>
</feature>
<keyword evidence="3" id="KW-1185">Reference proteome</keyword>
<feature type="compositionally biased region" description="Polar residues" evidence="1">
    <location>
        <begin position="482"/>
        <end position="497"/>
    </location>
</feature>
<dbReference type="GeneID" id="89989147"/>
<feature type="compositionally biased region" description="Low complexity" evidence="1">
    <location>
        <begin position="120"/>
        <end position="142"/>
    </location>
</feature>
<name>A0ABZ2ARC1_9TREE</name>
<feature type="region of interest" description="Disordered" evidence="1">
    <location>
        <begin position="201"/>
        <end position="333"/>
    </location>
</feature>
<protein>
    <submittedName>
        <fullName evidence="2">Uncharacterized protein</fullName>
    </submittedName>
</protein>
<organism evidence="2 3">
    <name type="scientific">Cryptococcus decagattii</name>
    <dbReference type="NCBI Taxonomy" id="1859122"/>
    <lineage>
        <taxon>Eukaryota</taxon>
        <taxon>Fungi</taxon>
        <taxon>Dikarya</taxon>
        <taxon>Basidiomycota</taxon>
        <taxon>Agaricomycotina</taxon>
        <taxon>Tremellomycetes</taxon>
        <taxon>Tremellales</taxon>
        <taxon>Cryptococcaceae</taxon>
        <taxon>Cryptococcus</taxon>
        <taxon>Cryptococcus gattii species complex</taxon>
    </lineage>
</organism>
<feature type="compositionally biased region" description="Gly residues" evidence="1">
    <location>
        <begin position="543"/>
        <end position="555"/>
    </location>
</feature>
<evidence type="ECO:0000313" key="2">
    <source>
        <dbReference type="EMBL" id="WVO21070.1"/>
    </source>
</evidence>
<gene>
    <name evidence="2" type="ORF">IAS62_002374</name>
</gene>
<feature type="region of interest" description="Disordered" evidence="1">
    <location>
        <begin position="611"/>
        <end position="641"/>
    </location>
</feature>